<evidence type="ECO:0000256" key="6">
    <source>
        <dbReference type="PIRSR" id="PIRSR001227-2"/>
    </source>
</evidence>
<protein>
    <submittedName>
        <fullName evidence="8">Penicillin acylase family protein</fullName>
    </submittedName>
</protein>
<dbReference type="InterPro" id="IPR023343">
    <property type="entry name" value="Penicillin_amidase_dom1"/>
</dbReference>
<comment type="cofactor">
    <cofactor evidence="6">
        <name>Ca(2+)</name>
        <dbReference type="ChEBI" id="CHEBI:29108"/>
    </cofactor>
    <text evidence="6">Binds 1 Ca(2+) ion per dimer.</text>
</comment>
<feature type="chain" id="PRO_5043873962" evidence="7">
    <location>
        <begin position="26"/>
        <end position="738"/>
    </location>
</feature>
<evidence type="ECO:0000256" key="1">
    <source>
        <dbReference type="ARBA" id="ARBA00006586"/>
    </source>
</evidence>
<evidence type="ECO:0000256" key="3">
    <source>
        <dbReference type="ARBA" id="ARBA00022801"/>
    </source>
</evidence>
<accession>A0AAU7ZTW5</accession>
<dbReference type="PANTHER" id="PTHR34218">
    <property type="entry name" value="PEPTIDASE S45 PENICILLIN AMIDASE"/>
    <property type="match status" value="1"/>
</dbReference>
<name>A0AAU7ZTW5_9BACT</name>
<dbReference type="RefSeq" id="WP_353065665.1">
    <property type="nucleotide sequence ID" value="NZ_CP132942.1"/>
</dbReference>
<keyword evidence="3" id="KW-0378">Hydrolase</keyword>
<keyword evidence="6" id="KW-0479">Metal-binding</keyword>
<dbReference type="InterPro" id="IPR029055">
    <property type="entry name" value="Ntn_hydrolases_N"/>
</dbReference>
<dbReference type="AlphaFoldDB" id="A0AAU7ZTW5"/>
<dbReference type="InterPro" id="IPR043146">
    <property type="entry name" value="Penicillin_amidase_N_B-knob"/>
</dbReference>
<feature type="binding site" evidence="6">
    <location>
        <position position="285"/>
    </location>
    <ligand>
        <name>Ca(2+)</name>
        <dbReference type="ChEBI" id="CHEBI:29108"/>
    </ligand>
</feature>
<evidence type="ECO:0000256" key="5">
    <source>
        <dbReference type="PIRSR" id="PIRSR001227-1"/>
    </source>
</evidence>
<feature type="binding site" evidence="6">
    <location>
        <position position="282"/>
    </location>
    <ligand>
        <name>Ca(2+)</name>
        <dbReference type="ChEBI" id="CHEBI:29108"/>
    </ligand>
</feature>
<dbReference type="Pfam" id="PF01804">
    <property type="entry name" value="Penicil_amidase"/>
    <property type="match status" value="1"/>
</dbReference>
<dbReference type="GO" id="GO:0017000">
    <property type="term" value="P:antibiotic biosynthetic process"/>
    <property type="evidence" value="ECO:0007669"/>
    <property type="project" value="InterPro"/>
</dbReference>
<evidence type="ECO:0000256" key="2">
    <source>
        <dbReference type="ARBA" id="ARBA00022729"/>
    </source>
</evidence>
<dbReference type="Gene3D" id="1.10.439.10">
    <property type="entry name" value="Penicillin Amidohydrolase, domain 1"/>
    <property type="match status" value="1"/>
</dbReference>
<reference evidence="8" key="2">
    <citation type="journal article" date="2024" name="Environ. Microbiol.">
        <title>Genome analysis and description of Tunturibacter gen. nov. expands the diversity of Terriglobia in tundra soils.</title>
        <authorList>
            <person name="Messyasz A."/>
            <person name="Mannisto M.K."/>
            <person name="Kerkhof L.J."/>
            <person name="Haggblom M.M."/>
        </authorList>
    </citation>
    <scope>NUCLEOTIDE SEQUENCE</scope>
    <source>
        <strain evidence="8">X5P6</strain>
    </source>
</reference>
<evidence type="ECO:0000256" key="4">
    <source>
        <dbReference type="ARBA" id="ARBA00023145"/>
    </source>
</evidence>
<dbReference type="EMBL" id="CP132942">
    <property type="protein sequence ID" value="XCB34479.1"/>
    <property type="molecule type" value="Genomic_DNA"/>
</dbReference>
<dbReference type="InterPro" id="IPR014395">
    <property type="entry name" value="Pen/GL7ACA/AHL_acylase"/>
</dbReference>
<dbReference type="GO" id="GO:0016811">
    <property type="term" value="F:hydrolase activity, acting on carbon-nitrogen (but not peptide) bonds, in linear amides"/>
    <property type="evidence" value="ECO:0007669"/>
    <property type="project" value="InterPro"/>
</dbReference>
<dbReference type="SUPFAM" id="SSF56235">
    <property type="entry name" value="N-terminal nucleophile aminohydrolases (Ntn hydrolases)"/>
    <property type="match status" value="1"/>
</dbReference>
<comment type="similarity">
    <text evidence="1">Belongs to the peptidase S45 family.</text>
</comment>
<keyword evidence="6" id="KW-0106">Calcium</keyword>
<keyword evidence="4" id="KW-0865">Zymogen</keyword>
<reference evidence="8" key="1">
    <citation type="submission" date="2023-08" db="EMBL/GenBank/DDBJ databases">
        <authorList>
            <person name="Messyasz A."/>
            <person name="Mannisto M.K."/>
            <person name="Kerkhof L.J."/>
            <person name="Haggblom M."/>
        </authorList>
    </citation>
    <scope>NUCLEOTIDE SEQUENCE</scope>
    <source>
        <strain evidence="8">X5P6</strain>
    </source>
</reference>
<evidence type="ECO:0000256" key="7">
    <source>
        <dbReference type="SAM" id="SignalP"/>
    </source>
</evidence>
<organism evidence="8">
    <name type="scientific">Tunturiibacter psychrotolerans</name>
    <dbReference type="NCBI Taxonomy" id="3069686"/>
    <lineage>
        <taxon>Bacteria</taxon>
        <taxon>Pseudomonadati</taxon>
        <taxon>Acidobacteriota</taxon>
        <taxon>Terriglobia</taxon>
        <taxon>Terriglobales</taxon>
        <taxon>Acidobacteriaceae</taxon>
        <taxon>Tunturiibacter</taxon>
    </lineage>
</organism>
<proteinExistence type="inferred from homology"/>
<feature type="active site" description="Nucleophile" evidence="5">
    <location>
        <position position="212"/>
    </location>
</feature>
<gene>
    <name evidence="8" type="ORF">RBB77_06220</name>
</gene>
<dbReference type="GO" id="GO:0046872">
    <property type="term" value="F:metal ion binding"/>
    <property type="evidence" value="ECO:0007669"/>
    <property type="project" value="UniProtKB-KW"/>
</dbReference>
<feature type="binding site" evidence="6">
    <location>
        <position position="284"/>
    </location>
    <ligand>
        <name>Ca(2+)</name>
        <dbReference type="ChEBI" id="CHEBI:29108"/>
    </ligand>
</feature>
<sequence length="738" mass="82780">MQNRNSRKPLAVLIAVLLASSTLHAAEDSESARWKQEAASVVITRDDWGIAHIHGTTDADAVFGMEYAQAEDDFNRIETNYINAMGRLAEAEGESRIYQDLRMKLFIDPVELKKQYTASPDWLKTLMTAFADGLNFYLYKHPEVKPRVIHHFEPWMALSFTEGSIGGDIERINLPQLEAFYTNPPAPPASNLTAHEDGPYIHDSDPPEPTGSNGMAIAPSNTRDHHALLLINPHTSFFFRSELQVSSDHDLDAYGAVTWGQFFIYQGFNERAGWMHTSSGVDAVDEYLETIQNKDNRLFYKYGNELRPLTTEQISVPYKTDHGLAEKTFTIYRTHHGPIIRAADGKWISIRLMQEPIKALTQSYIRTKAKDYKSFRQTLELKANSSNNTIFADADGDIAYFHGNFIPRRDTAFDFTKPVDGSNPATDWKGLLAVNELPQLLNPGSGWLYNSNNWPWSGAGISSLRKVDYPAYVETGTETARGLHAIRVLQDKKDFTLDSLIAAAYDSYLPWFDQTIPALLNAYDALPSSDPLKTKLADPIQQLRTWNHRWAIDSLPTSLAIFWGEDIRRNVAREAQKEGLRVEDYLTTNASPEQLLQSFSAATDELASNFGTWKTPWGNINRFQRLTGDIVQPFNDAGPSIPVGFTSSFWGSLASFGARTYPGTKKWYGTSGNSFVAVVEFGEKVHAKAVTAGGESGNPSSPHFNDQAKRYSTGDLRDVYFYPSDLKGHIERQYHPGD</sequence>
<dbReference type="InterPro" id="IPR002692">
    <property type="entry name" value="S45"/>
</dbReference>
<evidence type="ECO:0000313" key="8">
    <source>
        <dbReference type="EMBL" id="XCB34479.1"/>
    </source>
</evidence>
<keyword evidence="2 7" id="KW-0732">Signal</keyword>
<dbReference type="PIRSF" id="PIRSF001227">
    <property type="entry name" value="Pen_acylase"/>
    <property type="match status" value="1"/>
</dbReference>
<dbReference type="KEGG" id="tpsc:RBB77_06220"/>
<dbReference type="Gene3D" id="1.10.1400.10">
    <property type="match status" value="1"/>
</dbReference>
<dbReference type="PANTHER" id="PTHR34218:SF3">
    <property type="entry name" value="ACYL-HOMOSERINE LACTONE ACYLASE PVDQ"/>
    <property type="match status" value="1"/>
</dbReference>
<dbReference type="Gene3D" id="3.60.20.10">
    <property type="entry name" value="Glutamine Phosphoribosylpyrophosphate, subunit 1, domain 1"/>
    <property type="match status" value="1"/>
</dbReference>
<dbReference type="Gene3D" id="2.30.120.10">
    <property type="match status" value="1"/>
</dbReference>
<dbReference type="InterPro" id="IPR043147">
    <property type="entry name" value="Penicillin_amidase_A-knob"/>
</dbReference>
<feature type="signal peptide" evidence="7">
    <location>
        <begin position="1"/>
        <end position="25"/>
    </location>
</feature>